<feature type="region of interest" description="Disordered" evidence="2">
    <location>
        <begin position="39"/>
        <end position="100"/>
    </location>
</feature>
<evidence type="ECO:0000313" key="4">
    <source>
        <dbReference type="Proteomes" id="UP000717996"/>
    </source>
</evidence>
<dbReference type="EMBL" id="JAANIT010003642">
    <property type="protein sequence ID" value="KAG1533768.1"/>
    <property type="molecule type" value="Genomic_DNA"/>
</dbReference>
<proteinExistence type="predicted"/>
<dbReference type="Proteomes" id="UP000717996">
    <property type="component" value="Unassembled WGS sequence"/>
</dbReference>
<evidence type="ECO:0000256" key="1">
    <source>
        <dbReference type="SAM" id="Coils"/>
    </source>
</evidence>
<feature type="coiled-coil region" evidence="1">
    <location>
        <begin position="4"/>
        <end position="38"/>
    </location>
</feature>
<sequence length="259" mass="28909">MPTVKQLQAELAAAKAEITRLKQQNASLLERLAHASNAVASKKPASTLVSSPPVSPPLTSPSLASETSSQPKSPQKRPPPSNLGSSPPQKAAKLKASTPLPSQMAAAGTFSVRSTNHGYKFLYLPIRRRLPIGQIRSRLRQLNINTRRILNIHYPDRDLVALLIHNDYETELRSLLKKFEIPVQDDYDPLDPSNLRDPKYDDWDEAERTCAARGLFLCRILRALDHLRGPIKRAVANFFANKGYMDRGDFPELFPVKNT</sequence>
<name>A0A9P6XVY0_RHIOR</name>
<accession>A0A9P6XVY0</accession>
<feature type="compositionally biased region" description="Low complexity" evidence="2">
    <location>
        <begin position="60"/>
        <end position="73"/>
    </location>
</feature>
<gene>
    <name evidence="3" type="ORF">G6F51_012447</name>
</gene>
<keyword evidence="1" id="KW-0175">Coiled coil</keyword>
<evidence type="ECO:0000313" key="3">
    <source>
        <dbReference type="EMBL" id="KAG1533768.1"/>
    </source>
</evidence>
<comment type="caution">
    <text evidence="3">The sequence shown here is derived from an EMBL/GenBank/DDBJ whole genome shotgun (WGS) entry which is preliminary data.</text>
</comment>
<reference evidence="3" key="1">
    <citation type="journal article" date="2020" name="Microb. Genom.">
        <title>Genetic diversity of clinical and environmental Mucorales isolates obtained from an investigation of mucormycosis cases among solid organ transplant recipients.</title>
        <authorList>
            <person name="Nguyen M.H."/>
            <person name="Kaul D."/>
            <person name="Muto C."/>
            <person name="Cheng S.J."/>
            <person name="Richter R.A."/>
            <person name="Bruno V.M."/>
            <person name="Liu G."/>
            <person name="Beyhan S."/>
            <person name="Sundermann A.J."/>
            <person name="Mounaud S."/>
            <person name="Pasculle A.W."/>
            <person name="Nierman W.C."/>
            <person name="Driscoll E."/>
            <person name="Cumbie R."/>
            <person name="Clancy C.J."/>
            <person name="Dupont C.L."/>
        </authorList>
    </citation>
    <scope>NUCLEOTIDE SEQUENCE</scope>
    <source>
        <strain evidence="3">GL16</strain>
    </source>
</reference>
<evidence type="ECO:0000256" key="2">
    <source>
        <dbReference type="SAM" id="MobiDB-lite"/>
    </source>
</evidence>
<dbReference type="AlphaFoldDB" id="A0A9P6XVY0"/>
<organism evidence="3 4">
    <name type="scientific">Rhizopus oryzae</name>
    <name type="common">Mucormycosis agent</name>
    <name type="synonym">Rhizopus arrhizus var. delemar</name>
    <dbReference type="NCBI Taxonomy" id="64495"/>
    <lineage>
        <taxon>Eukaryota</taxon>
        <taxon>Fungi</taxon>
        <taxon>Fungi incertae sedis</taxon>
        <taxon>Mucoromycota</taxon>
        <taxon>Mucoromycotina</taxon>
        <taxon>Mucoromycetes</taxon>
        <taxon>Mucorales</taxon>
        <taxon>Mucorineae</taxon>
        <taxon>Rhizopodaceae</taxon>
        <taxon>Rhizopus</taxon>
    </lineage>
</organism>
<protein>
    <submittedName>
        <fullName evidence="3">Uncharacterized protein</fullName>
    </submittedName>
</protein>